<dbReference type="InterPro" id="IPR004091">
    <property type="entry name" value="Chemotax_Me-accpt_rcpt_Me-site"/>
</dbReference>
<dbReference type="InterPro" id="IPR035440">
    <property type="entry name" value="4HB_MCP_dom_sf"/>
</dbReference>
<comment type="caution">
    <text evidence="17">The sequence shown here is derived from an EMBL/GenBank/DDBJ whole genome shotgun (WGS) entry which is preliminary data.</text>
</comment>
<reference evidence="17 18" key="1">
    <citation type="submission" date="2013-10" db="EMBL/GenBank/DDBJ databases">
        <title>Antibiotic resistance diversity of beta-lactamase producers in the General Hospital Vienna.</title>
        <authorList>
            <person name="Barisic I."/>
            <person name="Mitteregger D."/>
            <person name="Hirschl A.M."/>
            <person name="Noehammer C."/>
            <person name="Wiesinger-Mayr H."/>
        </authorList>
    </citation>
    <scope>NUCLEOTIDE SEQUENCE [LARGE SCALE GENOMIC DNA]</scope>
    <source>
        <strain evidence="17 18">ISC11</strain>
    </source>
</reference>
<dbReference type="InterPro" id="IPR051310">
    <property type="entry name" value="MCP_chemotaxis"/>
</dbReference>
<feature type="coiled-coil region" evidence="12">
    <location>
        <begin position="487"/>
        <end position="514"/>
    </location>
</feature>
<dbReference type="PROSITE" id="PS50885">
    <property type="entry name" value="HAMP"/>
    <property type="match status" value="1"/>
</dbReference>
<dbReference type="PROSITE" id="PS50111">
    <property type="entry name" value="CHEMOTAXIS_TRANSDUC_2"/>
    <property type="match status" value="1"/>
</dbReference>
<keyword evidence="9 11" id="KW-0807">Transducer</keyword>
<dbReference type="GO" id="GO:0006935">
    <property type="term" value="P:chemotaxis"/>
    <property type="evidence" value="ECO:0007669"/>
    <property type="project" value="UniProtKB-KW"/>
</dbReference>
<feature type="transmembrane region" description="Helical" evidence="14">
    <location>
        <begin position="190"/>
        <end position="210"/>
    </location>
</feature>
<dbReference type="EMBL" id="CBWP010000027">
    <property type="protein sequence ID" value="CDL37453.1"/>
    <property type="molecule type" value="Genomic_DNA"/>
</dbReference>
<keyword evidence="12" id="KW-0175">Coiled coil</keyword>
<dbReference type="InterPro" id="IPR004090">
    <property type="entry name" value="Chemotax_Me-accpt_rcpt"/>
</dbReference>
<evidence type="ECO:0000259" key="15">
    <source>
        <dbReference type="PROSITE" id="PS50111"/>
    </source>
</evidence>
<evidence type="ECO:0000256" key="5">
    <source>
        <dbReference type="ARBA" id="ARBA00022519"/>
    </source>
</evidence>
<sequence>MRVITGILLVLAIFCLLQAVTGSFFYSAVSNDRHNFQNSGTLNAQQENLSDSVNTLIKTRVTVTRVAIRFLKNQRDPASLAAIDTLLKTASESMKKAEGYFAHYQSLPQVSGQNPQIASEMEKQYRQMHDVMALSIEYLRANNYQAYGDLDAQKAQDEMEASYDQWRNENNALLQHAAAENQHSFTRMQWTLGAIVVAVLIVLGMIWSGLQHMLLKPLAQIMEHIRIITRGDLTHQLDVQGRNEMGRLATGLDEMRQSLISTVTSVRNSSETIHSGAAEISSGNNDLSSRTEQQAASLEETAASMEQLTATVKQNTDNAKQATQLAKNASDTAARGGRVVDTVVHTMSEIAGSSQQIAQITSVIDSIAFQTNILALNAAVEAARAGEQGRGFAVVAGEVRTLASRSAQAAKEIKALIDNSTHSVGMGSQQVSDAGKTMKEIVAAVTRVTDIMGEIASASEEQSRGIEQVSLVVSQMDSVTQQNAALVEESAAAAASLEQQAEQLRLAVAAFRITRDTSNSEHRKPPKDAPQATSAGSTTQDPHWENVLATCCRANQVLT</sequence>
<dbReference type="InterPro" id="IPR003660">
    <property type="entry name" value="HAMP_dom"/>
</dbReference>
<evidence type="ECO:0000256" key="1">
    <source>
        <dbReference type="ARBA" id="ARBA00004429"/>
    </source>
</evidence>
<dbReference type="SUPFAM" id="SSF47170">
    <property type="entry name" value="Aspartate receptor, ligand-binding domain"/>
    <property type="match status" value="1"/>
</dbReference>
<evidence type="ECO:0000256" key="4">
    <source>
        <dbReference type="ARBA" id="ARBA00022500"/>
    </source>
</evidence>
<dbReference type="PANTHER" id="PTHR43531:SF16">
    <property type="entry name" value="METHYL-ACCEPTING CHEMOTAXIS PROTEIN II"/>
    <property type="match status" value="1"/>
</dbReference>
<dbReference type="PRINTS" id="PR00260">
    <property type="entry name" value="CHEMTRNSDUCR"/>
</dbReference>
<dbReference type="PANTHER" id="PTHR43531">
    <property type="entry name" value="PROTEIN ICFG"/>
    <property type="match status" value="1"/>
</dbReference>
<dbReference type="Pfam" id="PF02203">
    <property type="entry name" value="TarH"/>
    <property type="match status" value="1"/>
</dbReference>
<evidence type="ECO:0000256" key="8">
    <source>
        <dbReference type="ARBA" id="ARBA00023136"/>
    </source>
</evidence>
<evidence type="ECO:0000256" key="13">
    <source>
        <dbReference type="SAM" id="MobiDB-lite"/>
    </source>
</evidence>
<dbReference type="Gene3D" id="1.20.120.30">
    <property type="entry name" value="Aspartate receptor, ligand-binding domain"/>
    <property type="match status" value="1"/>
</dbReference>
<dbReference type="Pfam" id="PF00015">
    <property type="entry name" value="MCPsignal"/>
    <property type="match status" value="1"/>
</dbReference>
<feature type="compositionally biased region" description="Basic and acidic residues" evidence="13">
    <location>
        <begin position="516"/>
        <end position="527"/>
    </location>
</feature>
<feature type="domain" description="Methyl-accepting transducer" evidence="15">
    <location>
        <begin position="269"/>
        <end position="498"/>
    </location>
</feature>
<keyword evidence="5" id="KW-0997">Cell inner membrane</keyword>
<dbReference type="CDD" id="cd19407">
    <property type="entry name" value="Tar_Tsr_sensor"/>
    <property type="match status" value="1"/>
</dbReference>
<protein>
    <submittedName>
        <fullName evidence="17">Methyl-accepting chemotaxis protein I (Serine chemoreceptor protein)</fullName>
    </submittedName>
</protein>
<dbReference type="SUPFAM" id="SSF58104">
    <property type="entry name" value="Methyl-accepting chemotaxis protein (MCP) signaling domain"/>
    <property type="match status" value="1"/>
</dbReference>
<dbReference type="GO" id="GO:0005886">
    <property type="term" value="C:plasma membrane"/>
    <property type="evidence" value="ECO:0007669"/>
    <property type="project" value="UniProtKB-SubCell"/>
</dbReference>
<evidence type="ECO:0000259" key="16">
    <source>
        <dbReference type="PROSITE" id="PS50885"/>
    </source>
</evidence>
<dbReference type="InterPro" id="IPR004089">
    <property type="entry name" value="MCPsignal_dom"/>
</dbReference>
<dbReference type="FunFam" id="1.10.287.950:FF:000001">
    <property type="entry name" value="Methyl-accepting chemotaxis sensory transducer"/>
    <property type="match status" value="1"/>
</dbReference>
<dbReference type="AlphaFoldDB" id="A0A7G2IM18"/>
<proteinExistence type="inferred from homology"/>
<evidence type="ECO:0000256" key="10">
    <source>
        <dbReference type="ARBA" id="ARBA00029447"/>
    </source>
</evidence>
<dbReference type="CDD" id="cd06225">
    <property type="entry name" value="HAMP"/>
    <property type="match status" value="1"/>
</dbReference>
<organism evidence="17 18">
    <name type="scientific">Citrobacter freundii</name>
    <dbReference type="NCBI Taxonomy" id="546"/>
    <lineage>
        <taxon>Bacteria</taxon>
        <taxon>Pseudomonadati</taxon>
        <taxon>Pseudomonadota</taxon>
        <taxon>Gammaproteobacteria</taxon>
        <taxon>Enterobacterales</taxon>
        <taxon>Enterobacteriaceae</taxon>
        <taxon>Citrobacter</taxon>
        <taxon>Citrobacter freundii complex</taxon>
    </lineage>
</organism>
<comment type="similarity">
    <text evidence="10">Belongs to the methyl-accepting chemotaxis (MCP) protein family.</text>
</comment>
<evidence type="ECO:0000256" key="11">
    <source>
        <dbReference type="PROSITE-ProRule" id="PRU00284"/>
    </source>
</evidence>
<keyword evidence="2" id="KW-1003">Cell membrane</keyword>
<dbReference type="GO" id="GO:0007165">
    <property type="term" value="P:signal transduction"/>
    <property type="evidence" value="ECO:0007669"/>
    <property type="project" value="UniProtKB-KW"/>
</dbReference>
<dbReference type="Proteomes" id="UP000019194">
    <property type="component" value="Unassembled WGS sequence"/>
</dbReference>
<keyword evidence="8 14" id="KW-0472">Membrane</keyword>
<feature type="compositionally biased region" description="Polar residues" evidence="13">
    <location>
        <begin position="531"/>
        <end position="541"/>
    </location>
</feature>
<evidence type="ECO:0000313" key="18">
    <source>
        <dbReference type="Proteomes" id="UP000019194"/>
    </source>
</evidence>
<dbReference type="Gene3D" id="1.10.287.950">
    <property type="entry name" value="Methyl-accepting chemotaxis protein"/>
    <property type="match status" value="1"/>
</dbReference>
<accession>A0A7G2IM18</accession>
<dbReference type="PROSITE" id="PS00538">
    <property type="entry name" value="CHEMOTAXIS_TRANSDUC_1"/>
    <property type="match status" value="1"/>
</dbReference>
<dbReference type="CDD" id="cd11386">
    <property type="entry name" value="MCP_signal"/>
    <property type="match status" value="1"/>
</dbReference>
<dbReference type="SMART" id="SM00319">
    <property type="entry name" value="TarH"/>
    <property type="match status" value="1"/>
</dbReference>
<keyword evidence="6 14" id="KW-0812">Transmembrane</keyword>
<feature type="domain" description="HAMP" evidence="16">
    <location>
        <begin position="212"/>
        <end position="264"/>
    </location>
</feature>
<dbReference type="Pfam" id="PF00672">
    <property type="entry name" value="HAMP"/>
    <property type="match status" value="1"/>
</dbReference>
<dbReference type="SMART" id="SM00283">
    <property type="entry name" value="MA"/>
    <property type="match status" value="1"/>
</dbReference>
<evidence type="ECO:0000256" key="2">
    <source>
        <dbReference type="ARBA" id="ARBA00022475"/>
    </source>
</evidence>
<feature type="region of interest" description="Disordered" evidence="13">
    <location>
        <begin position="516"/>
        <end position="542"/>
    </location>
</feature>
<evidence type="ECO:0000256" key="7">
    <source>
        <dbReference type="ARBA" id="ARBA00022989"/>
    </source>
</evidence>
<evidence type="ECO:0000256" key="14">
    <source>
        <dbReference type="SAM" id="Phobius"/>
    </source>
</evidence>
<evidence type="ECO:0000256" key="3">
    <source>
        <dbReference type="ARBA" id="ARBA00022481"/>
    </source>
</evidence>
<feature type="coiled-coil region" evidence="12">
    <location>
        <begin position="288"/>
        <end position="325"/>
    </location>
</feature>
<keyword evidence="4" id="KW-0145">Chemotaxis</keyword>
<keyword evidence="7 14" id="KW-1133">Transmembrane helix</keyword>
<evidence type="ECO:0000256" key="9">
    <source>
        <dbReference type="ARBA" id="ARBA00023224"/>
    </source>
</evidence>
<dbReference type="InterPro" id="IPR003122">
    <property type="entry name" value="Tar_rcpt_lig-bd"/>
</dbReference>
<name>A0A7G2IM18_CITFR</name>
<dbReference type="SMART" id="SM00304">
    <property type="entry name" value="HAMP"/>
    <property type="match status" value="1"/>
</dbReference>
<evidence type="ECO:0000256" key="12">
    <source>
        <dbReference type="SAM" id="Coils"/>
    </source>
</evidence>
<evidence type="ECO:0000313" key="17">
    <source>
        <dbReference type="EMBL" id="CDL37453.1"/>
    </source>
</evidence>
<comment type="subcellular location">
    <subcellularLocation>
        <location evidence="1">Cell inner membrane</location>
        <topology evidence="1">Multi-pass membrane protein</topology>
    </subcellularLocation>
</comment>
<keyword evidence="3" id="KW-0488">Methylation</keyword>
<dbReference type="GO" id="GO:0004888">
    <property type="term" value="F:transmembrane signaling receptor activity"/>
    <property type="evidence" value="ECO:0007669"/>
    <property type="project" value="InterPro"/>
</dbReference>
<dbReference type="NCBIfam" id="NF047851">
    <property type="entry name" value="MCPCitTducer"/>
    <property type="match status" value="1"/>
</dbReference>
<evidence type="ECO:0000256" key="6">
    <source>
        <dbReference type="ARBA" id="ARBA00022692"/>
    </source>
</evidence>